<organism evidence="4 5">
    <name type="scientific">Derxia gummosa DSM 723</name>
    <dbReference type="NCBI Taxonomy" id="1121388"/>
    <lineage>
        <taxon>Bacteria</taxon>
        <taxon>Pseudomonadati</taxon>
        <taxon>Pseudomonadota</taxon>
        <taxon>Betaproteobacteria</taxon>
        <taxon>Burkholderiales</taxon>
        <taxon>Alcaligenaceae</taxon>
        <taxon>Derxia</taxon>
    </lineage>
</organism>
<protein>
    <submittedName>
        <fullName evidence="5">Maleylacetoacetate isomerase</fullName>
        <ecNumber evidence="5">5.2.1.2</ecNumber>
    </submittedName>
</protein>
<evidence type="ECO:0000313" key="5">
    <source>
        <dbReference type="RefSeq" id="WP_028311731.1"/>
    </source>
</evidence>
<evidence type="ECO:0000313" key="4">
    <source>
        <dbReference type="Proteomes" id="UP000675920"/>
    </source>
</evidence>
<dbReference type="EC" id="5.2.1.2" evidence="5"/>
<dbReference type="SFLD" id="SFLDS00019">
    <property type="entry name" value="Glutathione_Transferase_(cytos"/>
    <property type="match status" value="1"/>
</dbReference>
<dbReference type="InterPro" id="IPR034333">
    <property type="entry name" value="GST_Zeta_N"/>
</dbReference>
<dbReference type="RefSeq" id="WP_028311731.1">
    <property type="nucleotide sequence ID" value="NZ_AXWS01000013.1"/>
</dbReference>
<dbReference type="InterPro" id="IPR040079">
    <property type="entry name" value="Glutathione_S-Trfase"/>
</dbReference>
<dbReference type="CDD" id="cd03191">
    <property type="entry name" value="GST_C_Zeta"/>
    <property type="match status" value="1"/>
</dbReference>
<reference evidence="5" key="2">
    <citation type="submission" date="2025-08" db="UniProtKB">
        <authorList>
            <consortium name="RefSeq"/>
        </authorList>
    </citation>
    <scope>IDENTIFICATION</scope>
</reference>
<dbReference type="OrthoDB" id="509852at2"/>
<dbReference type="InterPro" id="IPR005955">
    <property type="entry name" value="GST_Zeta"/>
</dbReference>
<sequence length="213" mass="23659">MRLYSAARSSAAFRVRIGLNLKGIAYDYAGVDLVAGEQRGERYRDVNPAELVPVLDIDGLRLVQSLAILEYLDETRPMPPLLPASAAGRSRVRAAALAIACDLHPLNNLRVLGYLRGELGIETPQRNAWYRHWCEQGLAQLEAQVRLGGAQGAFIEGDHPTLADICLVPQIFNARRFEARLGHVPLLMAIFERCMALPAFADAQWDRQPDFRA</sequence>
<dbReference type="PROSITE" id="PS50405">
    <property type="entry name" value="GST_CTER"/>
    <property type="match status" value="1"/>
</dbReference>
<keyword evidence="4" id="KW-1185">Reference proteome</keyword>
<dbReference type="GO" id="GO:0004364">
    <property type="term" value="F:glutathione transferase activity"/>
    <property type="evidence" value="ECO:0007669"/>
    <property type="project" value="TreeGrafter"/>
</dbReference>
<dbReference type="GO" id="GO:0016034">
    <property type="term" value="F:maleylacetoacetate isomerase activity"/>
    <property type="evidence" value="ECO:0007669"/>
    <property type="project" value="UniProtKB-EC"/>
</dbReference>
<gene>
    <name evidence="5" type="primary">maiA</name>
</gene>
<dbReference type="NCBIfam" id="TIGR01262">
    <property type="entry name" value="maiA"/>
    <property type="match status" value="1"/>
</dbReference>
<dbReference type="InterPro" id="IPR036249">
    <property type="entry name" value="Thioredoxin-like_sf"/>
</dbReference>
<dbReference type="SUPFAM" id="SSF52833">
    <property type="entry name" value="Thioredoxin-like"/>
    <property type="match status" value="1"/>
</dbReference>
<dbReference type="SUPFAM" id="SSF47616">
    <property type="entry name" value="GST C-terminal domain-like"/>
    <property type="match status" value="1"/>
</dbReference>
<feature type="domain" description="GST N-terminal" evidence="2">
    <location>
        <begin position="1"/>
        <end position="80"/>
    </location>
</feature>
<dbReference type="GO" id="GO:0006749">
    <property type="term" value="P:glutathione metabolic process"/>
    <property type="evidence" value="ECO:0007669"/>
    <property type="project" value="TreeGrafter"/>
</dbReference>
<dbReference type="Gene3D" id="3.40.30.10">
    <property type="entry name" value="Glutaredoxin"/>
    <property type="match status" value="1"/>
</dbReference>
<proteinExistence type="inferred from homology"/>
<dbReference type="GO" id="GO:0006559">
    <property type="term" value="P:L-phenylalanine catabolic process"/>
    <property type="evidence" value="ECO:0007669"/>
    <property type="project" value="TreeGrafter"/>
</dbReference>
<evidence type="ECO:0000259" key="3">
    <source>
        <dbReference type="PROSITE" id="PS50405"/>
    </source>
</evidence>
<dbReference type="GO" id="GO:0005737">
    <property type="term" value="C:cytoplasm"/>
    <property type="evidence" value="ECO:0007669"/>
    <property type="project" value="InterPro"/>
</dbReference>
<dbReference type="InterPro" id="IPR036282">
    <property type="entry name" value="Glutathione-S-Trfase_C_sf"/>
</dbReference>
<dbReference type="Gene3D" id="1.20.1050.10">
    <property type="match status" value="1"/>
</dbReference>
<dbReference type="Proteomes" id="UP000675920">
    <property type="component" value="Unplaced"/>
</dbReference>
<comment type="similarity">
    <text evidence="1">Belongs to the GST superfamily. Zeta family.</text>
</comment>
<name>A0A8B6X483_9BURK</name>
<dbReference type="PROSITE" id="PS50404">
    <property type="entry name" value="GST_NTER"/>
    <property type="match status" value="1"/>
</dbReference>
<dbReference type="SFLD" id="SFLDG00358">
    <property type="entry name" value="Main_(cytGST)"/>
    <property type="match status" value="1"/>
</dbReference>
<feature type="domain" description="GST C-terminal" evidence="3">
    <location>
        <begin position="85"/>
        <end position="213"/>
    </location>
</feature>
<dbReference type="AlphaFoldDB" id="A0A8B6X483"/>
<dbReference type="CDD" id="cd03042">
    <property type="entry name" value="GST_N_Zeta"/>
    <property type="match status" value="1"/>
</dbReference>
<dbReference type="InterPro" id="IPR034330">
    <property type="entry name" value="GST_Zeta_C"/>
</dbReference>
<dbReference type="InterPro" id="IPR004046">
    <property type="entry name" value="GST_C"/>
</dbReference>
<dbReference type="InterPro" id="IPR010987">
    <property type="entry name" value="Glutathione-S-Trfase_C-like"/>
</dbReference>
<reference evidence="5" key="1">
    <citation type="journal article" date="1998" name="J. Biol. Chem.">
        <title>Characterization of a fungal maleylacetoacetate isomerase gene and identification of its human homologue.</title>
        <authorList>
            <person name="Fernandez-Canon J.M."/>
            <person name="Penalva M.A."/>
        </authorList>
    </citation>
    <scope>NUCLEOTIDE SEQUENCE</scope>
</reference>
<dbReference type="Pfam" id="PF00043">
    <property type="entry name" value="GST_C"/>
    <property type="match status" value="1"/>
</dbReference>
<keyword evidence="5" id="KW-0413">Isomerase</keyword>
<dbReference type="InterPro" id="IPR004045">
    <property type="entry name" value="Glutathione_S-Trfase_N"/>
</dbReference>
<evidence type="ECO:0000259" key="2">
    <source>
        <dbReference type="PROSITE" id="PS50404"/>
    </source>
</evidence>
<dbReference type="PANTHER" id="PTHR42673:SF21">
    <property type="entry name" value="GLUTATHIONE S-TRANSFERASE YFCF"/>
    <property type="match status" value="1"/>
</dbReference>
<dbReference type="PANTHER" id="PTHR42673">
    <property type="entry name" value="MALEYLACETOACETATE ISOMERASE"/>
    <property type="match status" value="1"/>
</dbReference>
<evidence type="ECO:0000256" key="1">
    <source>
        <dbReference type="ARBA" id="ARBA00010007"/>
    </source>
</evidence>
<dbReference type="Pfam" id="PF02798">
    <property type="entry name" value="GST_N"/>
    <property type="match status" value="1"/>
</dbReference>
<accession>A0A8B6X483</accession>